<comment type="caution">
    <text evidence="3">The sequence shown here is derived from an EMBL/GenBank/DDBJ whole genome shotgun (WGS) entry which is preliminary data.</text>
</comment>
<feature type="domain" description="Copper-binding protein MbnP-like" evidence="2">
    <location>
        <begin position="51"/>
        <end position="256"/>
    </location>
</feature>
<sequence length="502" mass="53219">MPNTKFETPERVVHALLGSKARRFAPAMAMAVAITASSGGCQGTSEDAPRTFVIPFTPMFGTEVVRCGATFGPAGTSGAEFEVKDFLAFVHSVELVRASGEVVPLALVEDQEWQGGGVALLDFNDATGDCSGDPETNTQIVGTAPDHADYVSIRFGVGLPAALNHLDAVTAKAPFNKPSTWWSWKDGYKFFQLSTATAAHESFFVHIGATACEGSLDQGFSCAGEHEIAIELEDFVPGQDGVRINLANLLAGVDMNAPVDFASGDFVAGCMSFDPDPECDPIFTKFGRHFMSDETGPAQRVFEVDVGAAPDETPDAVDPTPQPGSDEFERDPALDSANVSQRDLARSHAPDSILQIGDRTHRRGPGSQCMGCHQDKGPGRGLFKVAGTIWQPDRTTPYGGATVKLLPIAAPPCQADDARDHCQGQAPGYYREEDVVATLVTDPNGNYYSTELGPEADPPFWPVVEPDPADLDLAAKVMGHPAASGSCNMCHGSIKLELASGD</sequence>
<gene>
    <name evidence="3" type="ORF">ENSA7_60150</name>
</gene>
<name>A0A2S9Y688_9BACT</name>
<feature type="region of interest" description="Disordered" evidence="1">
    <location>
        <begin position="357"/>
        <end position="376"/>
    </location>
</feature>
<accession>A0A2S9Y688</accession>
<dbReference type="EMBL" id="PVNL01000118">
    <property type="protein sequence ID" value="PRQ00521.1"/>
    <property type="molecule type" value="Genomic_DNA"/>
</dbReference>
<dbReference type="InterPro" id="IPR023977">
    <property type="entry name" value="MbnP-like"/>
</dbReference>
<reference evidence="3 4" key="1">
    <citation type="submission" date="2018-03" db="EMBL/GenBank/DDBJ databases">
        <title>Draft Genome Sequences of the Obligatory Marine Myxobacteria Enhygromyxa salina SWB007.</title>
        <authorList>
            <person name="Poehlein A."/>
            <person name="Moghaddam J.A."/>
            <person name="Harms H."/>
            <person name="Alanjari M."/>
            <person name="Koenig G.M."/>
            <person name="Daniel R."/>
            <person name="Schaeberle T.F."/>
        </authorList>
    </citation>
    <scope>NUCLEOTIDE SEQUENCE [LARGE SCALE GENOMIC DNA]</scope>
    <source>
        <strain evidence="3 4">SWB007</strain>
    </source>
</reference>
<dbReference type="RefSeq" id="WP_106092875.1">
    <property type="nucleotide sequence ID" value="NZ_PVNL01000118.1"/>
</dbReference>
<dbReference type="NCBIfam" id="TIGR04052">
    <property type="entry name" value="MbnP_like_WxW"/>
    <property type="match status" value="1"/>
</dbReference>
<evidence type="ECO:0000256" key="1">
    <source>
        <dbReference type="SAM" id="MobiDB-lite"/>
    </source>
</evidence>
<dbReference type="AlphaFoldDB" id="A0A2S9Y688"/>
<dbReference type="InterPro" id="IPR046863">
    <property type="entry name" value="MbnP-like_dom"/>
</dbReference>
<evidence type="ECO:0000313" key="4">
    <source>
        <dbReference type="Proteomes" id="UP000238823"/>
    </source>
</evidence>
<protein>
    <recommendedName>
        <fullName evidence="2">Copper-binding protein MbnP-like domain-containing protein</fullName>
    </recommendedName>
</protein>
<organism evidence="3 4">
    <name type="scientific">Enhygromyxa salina</name>
    <dbReference type="NCBI Taxonomy" id="215803"/>
    <lineage>
        <taxon>Bacteria</taxon>
        <taxon>Pseudomonadati</taxon>
        <taxon>Myxococcota</taxon>
        <taxon>Polyangia</taxon>
        <taxon>Nannocystales</taxon>
        <taxon>Nannocystaceae</taxon>
        <taxon>Enhygromyxa</taxon>
    </lineage>
</organism>
<evidence type="ECO:0000313" key="3">
    <source>
        <dbReference type="EMBL" id="PRQ00521.1"/>
    </source>
</evidence>
<proteinExistence type="predicted"/>
<evidence type="ECO:0000259" key="2">
    <source>
        <dbReference type="Pfam" id="PF20243"/>
    </source>
</evidence>
<dbReference type="Proteomes" id="UP000238823">
    <property type="component" value="Unassembled WGS sequence"/>
</dbReference>
<dbReference type="Pfam" id="PF20243">
    <property type="entry name" value="MbnP"/>
    <property type="match status" value="1"/>
</dbReference>
<dbReference type="OrthoDB" id="64245at2"/>
<feature type="region of interest" description="Disordered" evidence="1">
    <location>
        <begin position="309"/>
        <end position="352"/>
    </location>
</feature>